<dbReference type="RefSeq" id="WP_136065239.1">
    <property type="nucleotide sequence ID" value="NZ_CAAHFH010000003.1"/>
</dbReference>
<dbReference type="Proteomes" id="UP000346198">
    <property type="component" value="Unassembled WGS sequence"/>
</dbReference>
<dbReference type="EMBL" id="CAAHFH010000003">
    <property type="protein sequence ID" value="VGO23131.1"/>
    <property type="molecule type" value="Genomic_DNA"/>
</dbReference>
<evidence type="ECO:0000313" key="1">
    <source>
        <dbReference type="EMBL" id="VGO23131.1"/>
    </source>
</evidence>
<sequence>MATHRGITPVASFMVREVLDNDSSPLVDYRDNRTTRGFNKFCKDLNKRMDEEDVDVRIDWRSIPLKTIRKLLVYDKDTGELSTSRLDRQPAGSIDTSVHMNAQKGRHNDGGRLWAPGYQNIKREIRRYLTINGEPTVEVDMQANWARLVYAKRVKKQYTGDPYSAVVNSFYDGSYGEDVRGILRDWVKLTMIKMFSVSSRQKAKDAATRTPPYKTWAQPMKDIVFGMLGNPRAVGDAIVSKVEEVHPELVPWFYVQEGWKCQALEGFIARGILEECLLTKPKGEGIVTLVEHDGFITAERNASQLSLYILKVYKECFGNDFYPVLTCKKVPQSNKMPATDAADF</sequence>
<name>A0A6C2UUS6_9BACT</name>
<protein>
    <submittedName>
        <fullName evidence="1">Uncharacterized protein</fullName>
    </submittedName>
</protein>
<gene>
    <name evidence="1" type="ORF">SCARR_05236</name>
</gene>
<accession>A0A6C2UUS6</accession>
<evidence type="ECO:0000313" key="2">
    <source>
        <dbReference type="Proteomes" id="UP000346198"/>
    </source>
</evidence>
<keyword evidence="2" id="KW-1185">Reference proteome</keyword>
<proteinExistence type="predicted"/>
<reference evidence="1 2" key="1">
    <citation type="submission" date="2019-04" db="EMBL/GenBank/DDBJ databases">
        <authorList>
            <person name="Van Vliet M D."/>
        </authorList>
    </citation>
    <scope>NUCLEOTIDE SEQUENCE [LARGE SCALE GENOMIC DNA]</scope>
    <source>
        <strain evidence="1 2">F21</strain>
    </source>
</reference>
<dbReference type="AlphaFoldDB" id="A0A6C2UUS6"/>
<organism evidence="1 2">
    <name type="scientific">Pontiella sulfatireligans</name>
    <dbReference type="NCBI Taxonomy" id="2750658"/>
    <lineage>
        <taxon>Bacteria</taxon>
        <taxon>Pseudomonadati</taxon>
        <taxon>Kiritimatiellota</taxon>
        <taxon>Kiritimatiellia</taxon>
        <taxon>Kiritimatiellales</taxon>
        <taxon>Pontiellaceae</taxon>
        <taxon>Pontiella</taxon>
    </lineage>
</organism>